<evidence type="ECO:0000313" key="2">
    <source>
        <dbReference type="Proteomes" id="UP000828941"/>
    </source>
</evidence>
<proteinExistence type="predicted"/>
<protein>
    <submittedName>
        <fullName evidence="1">Uncharacterized protein</fullName>
    </submittedName>
</protein>
<evidence type="ECO:0000313" key="1">
    <source>
        <dbReference type="EMBL" id="KAI4308320.1"/>
    </source>
</evidence>
<dbReference type="EMBL" id="CM039437">
    <property type="protein sequence ID" value="KAI4308320.1"/>
    <property type="molecule type" value="Genomic_DNA"/>
</dbReference>
<dbReference type="Proteomes" id="UP000828941">
    <property type="component" value="Chromosome 12"/>
</dbReference>
<accession>A0ACB9LFD1</accession>
<organism evidence="1 2">
    <name type="scientific">Bauhinia variegata</name>
    <name type="common">Purple orchid tree</name>
    <name type="synonym">Phanera variegata</name>
    <dbReference type="NCBI Taxonomy" id="167791"/>
    <lineage>
        <taxon>Eukaryota</taxon>
        <taxon>Viridiplantae</taxon>
        <taxon>Streptophyta</taxon>
        <taxon>Embryophyta</taxon>
        <taxon>Tracheophyta</taxon>
        <taxon>Spermatophyta</taxon>
        <taxon>Magnoliopsida</taxon>
        <taxon>eudicotyledons</taxon>
        <taxon>Gunneridae</taxon>
        <taxon>Pentapetalae</taxon>
        <taxon>rosids</taxon>
        <taxon>fabids</taxon>
        <taxon>Fabales</taxon>
        <taxon>Fabaceae</taxon>
        <taxon>Cercidoideae</taxon>
        <taxon>Cercideae</taxon>
        <taxon>Bauhiniinae</taxon>
        <taxon>Bauhinia</taxon>
    </lineage>
</organism>
<name>A0ACB9LFD1_BAUVA</name>
<sequence length="380" mass="42116">MNLGANIMRRRGFAAVLSSLAAIVLQMAILSVHGQFPEVPSWRNGSNASAMFILGDSSVDCGNNTLFYPLLHARFSLYPCNGSDATLLPQLLAVKMGLLSIPPFYGRKGSLEEILRGLNFGSTQAKIISQGSWSHQSLNNQLRQVSDTLQLLQLQLPQEAALQFIKSSIFCLSFGKEDYLDLFLHNSSRKKFHSAAQDFATILANQVMHALRFLYESNVRKIICLGIMPLGYTPRMVWQWNKTSTGVSHGEGCVLEVNKQVLKFNKMLEQNIAELNKEFPDAQMVFCDVYKGMIEIIRKPKFYGFEDTESACCGLGLNGATVGCVSMDMACEQASTHIWWDLLNPTLAVNSILANAAWSGQPFSSLCRPITVQKLVSSRV</sequence>
<comment type="caution">
    <text evidence="1">The sequence shown here is derived from an EMBL/GenBank/DDBJ whole genome shotgun (WGS) entry which is preliminary data.</text>
</comment>
<keyword evidence="2" id="KW-1185">Reference proteome</keyword>
<reference evidence="1 2" key="1">
    <citation type="journal article" date="2022" name="DNA Res.">
        <title>Chromosomal-level genome assembly of the orchid tree Bauhinia variegata (Leguminosae; Cercidoideae) supports the allotetraploid origin hypothesis of Bauhinia.</title>
        <authorList>
            <person name="Zhong Y."/>
            <person name="Chen Y."/>
            <person name="Zheng D."/>
            <person name="Pang J."/>
            <person name="Liu Y."/>
            <person name="Luo S."/>
            <person name="Meng S."/>
            <person name="Qian L."/>
            <person name="Wei D."/>
            <person name="Dai S."/>
            <person name="Zhou R."/>
        </authorList>
    </citation>
    <scope>NUCLEOTIDE SEQUENCE [LARGE SCALE GENOMIC DNA]</scope>
    <source>
        <strain evidence="1">BV-YZ2020</strain>
    </source>
</reference>
<gene>
    <name evidence="1" type="ORF">L6164_031406</name>
</gene>